<comment type="caution">
    <text evidence="2">The sequence shown here is derived from an EMBL/GenBank/DDBJ whole genome shotgun (WGS) entry which is preliminary data.</text>
</comment>
<organism evidence="2 3">
    <name type="scientific">Gaoshiqia sediminis</name>
    <dbReference type="NCBI Taxonomy" id="2986998"/>
    <lineage>
        <taxon>Bacteria</taxon>
        <taxon>Pseudomonadati</taxon>
        <taxon>Bacteroidota</taxon>
        <taxon>Bacteroidia</taxon>
        <taxon>Marinilabiliales</taxon>
        <taxon>Prolixibacteraceae</taxon>
        <taxon>Gaoshiqia</taxon>
    </lineage>
</organism>
<dbReference type="AlphaFoldDB" id="A0AA42C815"/>
<feature type="domain" description="Metallo-beta-lactamase" evidence="1">
    <location>
        <begin position="53"/>
        <end position="242"/>
    </location>
</feature>
<dbReference type="PANTHER" id="PTHR42663">
    <property type="entry name" value="HYDROLASE C777.06C-RELATED-RELATED"/>
    <property type="match status" value="1"/>
</dbReference>
<dbReference type="InterPro" id="IPR036866">
    <property type="entry name" value="RibonucZ/Hydroxyglut_hydro"/>
</dbReference>
<dbReference type="SMART" id="SM00849">
    <property type="entry name" value="Lactamase_B"/>
    <property type="match status" value="1"/>
</dbReference>
<sequence length="272" mass="31063">MLKKSIFCSFANHMTDPLHIKVEFLGTGTSQGVPVVACSCPVCMSDDERDKRLRASLLIEVNGLKLVIDAGPDFRQQMLRIGLHQLDAILLTHEHTDHIFGLDDIRAFNWVQGHPTDIYAEARVQEAIKRVFNYVFAKYRYPGIPQMNLHLIENKSFRVKSLDVLPIRGYHYKLPVFGFRIGKFAYLTDMNSLEPAEKEKLLGLDVLVVNALRVEKHVSHFNLEEALQLISEVKPKSAYLTHISHQLGRHEDIQQQLPENVFMAYDGLCLSL</sequence>
<accession>A0AA42C815</accession>
<dbReference type="Pfam" id="PF12706">
    <property type="entry name" value="Lactamase_B_2"/>
    <property type="match status" value="1"/>
</dbReference>
<dbReference type="SUPFAM" id="SSF56281">
    <property type="entry name" value="Metallo-hydrolase/oxidoreductase"/>
    <property type="match status" value="1"/>
</dbReference>
<name>A0AA42C815_9BACT</name>
<dbReference type="Gene3D" id="3.60.15.10">
    <property type="entry name" value="Ribonuclease Z/Hydroxyacylglutathione hydrolase-like"/>
    <property type="match status" value="1"/>
</dbReference>
<dbReference type="CDD" id="cd16279">
    <property type="entry name" value="metallo-hydrolase-like_MBL-fold"/>
    <property type="match status" value="1"/>
</dbReference>
<evidence type="ECO:0000259" key="1">
    <source>
        <dbReference type="SMART" id="SM00849"/>
    </source>
</evidence>
<protein>
    <submittedName>
        <fullName evidence="2">MBL fold metallo-hydrolase</fullName>
    </submittedName>
</protein>
<dbReference type="RefSeq" id="WP_282592752.1">
    <property type="nucleotide sequence ID" value="NZ_JAPAAF010000029.1"/>
</dbReference>
<proteinExistence type="predicted"/>
<dbReference type="PANTHER" id="PTHR42663:SF6">
    <property type="entry name" value="HYDROLASE C777.06C-RELATED"/>
    <property type="match status" value="1"/>
</dbReference>
<dbReference type="Proteomes" id="UP001163821">
    <property type="component" value="Unassembled WGS sequence"/>
</dbReference>
<keyword evidence="3" id="KW-1185">Reference proteome</keyword>
<dbReference type="InterPro" id="IPR001279">
    <property type="entry name" value="Metallo-B-lactamas"/>
</dbReference>
<evidence type="ECO:0000313" key="2">
    <source>
        <dbReference type="EMBL" id="MCW0484159.1"/>
    </source>
</evidence>
<gene>
    <name evidence="2" type="ORF">N2K84_15560</name>
</gene>
<reference evidence="2" key="1">
    <citation type="submission" date="2022-10" db="EMBL/GenBank/DDBJ databases">
        <title>Gaoshiqiia sediminis gen. nov., sp. nov., isolated from coastal sediment.</title>
        <authorList>
            <person name="Yu W.X."/>
            <person name="Mu D.S."/>
            <person name="Du J.Z."/>
            <person name="Liang Y.Q."/>
        </authorList>
    </citation>
    <scope>NUCLEOTIDE SEQUENCE</scope>
    <source>
        <strain evidence="2">A06</strain>
    </source>
</reference>
<evidence type="ECO:0000313" key="3">
    <source>
        <dbReference type="Proteomes" id="UP001163821"/>
    </source>
</evidence>
<dbReference type="EMBL" id="JAPAAF010000029">
    <property type="protein sequence ID" value="MCW0484159.1"/>
    <property type="molecule type" value="Genomic_DNA"/>
</dbReference>